<dbReference type="PANTHER" id="PTHR36173">
    <property type="entry name" value="RIBONUCLEASE VAPC16-RELATED"/>
    <property type="match status" value="1"/>
</dbReference>
<protein>
    <submittedName>
        <fullName evidence="2">PIN domain nuclease of toxin-antitoxin system</fullName>
    </submittedName>
</protein>
<reference evidence="2 3" key="1">
    <citation type="submission" date="2018-10" db="EMBL/GenBank/DDBJ databases">
        <title>Genomic Encyclopedia of Archaeal and Bacterial Type Strains, Phase II (KMG-II): from individual species to whole genera.</title>
        <authorList>
            <person name="Goeker M."/>
        </authorList>
    </citation>
    <scope>NUCLEOTIDE SEQUENCE [LARGE SCALE GENOMIC DNA]</scope>
    <source>
        <strain evidence="2 3">DSM 18602</strain>
    </source>
</reference>
<dbReference type="OrthoDB" id="9798990at2"/>
<keyword evidence="3" id="KW-1185">Reference proteome</keyword>
<dbReference type="InterPro" id="IPR052919">
    <property type="entry name" value="TA_system_RNase"/>
</dbReference>
<dbReference type="CDD" id="cd09872">
    <property type="entry name" value="PIN_Sll0205-like"/>
    <property type="match status" value="1"/>
</dbReference>
<name>A0A495J2S5_9SPHI</name>
<dbReference type="Proteomes" id="UP000268007">
    <property type="component" value="Unassembled WGS sequence"/>
</dbReference>
<dbReference type="InterPro" id="IPR029060">
    <property type="entry name" value="PIN-like_dom_sf"/>
</dbReference>
<dbReference type="Gene3D" id="3.40.50.1010">
    <property type="entry name" value="5'-nuclease"/>
    <property type="match status" value="1"/>
</dbReference>
<feature type="domain" description="PIN" evidence="1">
    <location>
        <begin position="6"/>
        <end position="124"/>
    </location>
</feature>
<organism evidence="2 3">
    <name type="scientific">Mucilaginibacter gracilis</name>
    <dbReference type="NCBI Taxonomy" id="423350"/>
    <lineage>
        <taxon>Bacteria</taxon>
        <taxon>Pseudomonadati</taxon>
        <taxon>Bacteroidota</taxon>
        <taxon>Sphingobacteriia</taxon>
        <taxon>Sphingobacteriales</taxon>
        <taxon>Sphingobacteriaceae</taxon>
        <taxon>Mucilaginibacter</taxon>
    </lineage>
</organism>
<dbReference type="EMBL" id="RBKU01000001">
    <property type="protein sequence ID" value="RKR82971.1"/>
    <property type="molecule type" value="Genomic_DNA"/>
</dbReference>
<accession>A0A495J2S5</accession>
<evidence type="ECO:0000313" key="3">
    <source>
        <dbReference type="Proteomes" id="UP000268007"/>
    </source>
</evidence>
<gene>
    <name evidence="2" type="ORF">BDD43_3170</name>
</gene>
<sequence length="136" mass="15818">MALNRYLLDTHVLIWFQESSPNLHKQILDIIQNPDNVILFSQISLFEITIKQTIGKLPSFDASSQEVYLQALNDSFTFVNIQNVHISTYNKIDLMEHHRDPFDRLLIATALYENAIILSGDAKFMLYNDIVETFWV</sequence>
<comment type="caution">
    <text evidence="2">The sequence shown here is derived from an EMBL/GenBank/DDBJ whole genome shotgun (WGS) entry which is preliminary data.</text>
</comment>
<dbReference type="AlphaFoldDB" id="A0A495J2S5"/>
<evidence type="ECO:0000313" key="2">
    <source>
        <dbReference type="EMBL" id="RKR82971.1"/>
    </source>
</evidence>
<evidence type="ECO:0000259" key="1">
    <source>
        <dbReference type="Pfam" id="PF01850"/>
    </source>
</evidence>
<dbReference type="RefSeq" id="WP_121198514.1">
    <property type="nucleotide sequence ID" value="NZ_RBKU01000001.1"/>
</dbReference>
<dbReference type="PANTHER" id="PTHR36173:SF2">
    <property type="entry name" value="RIBONUCLEASE VAPC16"/>
    <property type="match status" value="1"/>
</dbReference>
<dbReference type="Pfam" id="PF01850">
    <property type="entry name" value="PIN"/>
    <property type="match status" value="1"/>
</dbReference>
<proteinExistence type="predicted"/>
<dbReference type="InterPro" id="IPR041705">
    <property type="entry name" value="PIN_Sll0205"/>
</dbReference>
<dbReference type="SUPFAM" id="SSF88723">
    <property type="entry name" value="PIN domain-like"/>
    <property type="match status" value="1"/>
</dbReference>
<dbReference type="InterPro" id="IPR002716">
    <property type="entry name" value="PIN_dom"/>
</dbReference>